<dbReference type="CDD" id="cd04476">
    <property type="entry name" value="RPA1_DBD_C"/>
    <property type="match status" value="1"/>
</dbReference>
<dbReference type="SUPFAM" id="SSF50249">
    <property type="entry name" value="Nucleic acid-binding proteins"/>
    <property type="match status" value="2"/>
</dbReference>
<evidence type="ECO:0000313" key="2">
    <source>
        <dbReference type="Proteomes" id="UP000694864"/>
    </source>
</evidence>
<sequence length="412" mass="45819">MGEAKIPVEVELSKNISTRIAASDENSRCYNMFRFTYAIGQVVNIGELELKETNNKPNNKLDFELRDEKDVRLPVTLWGSHAEQVFKACQEANGVMVIFVIRFAKVKNYKGIVSLSNSYNVSQVFINPPYPEVAAFIQTLPNDGLALTFRKNVPNNQIVAYTAVQSDQFPRKTISELLNSQETGKARLLCTIYAIDTDWSWYYYSCRNCNKKVTHIYPSANEKVTSETKQKFWCDHCKSIVTYVDASAADKIITQSAKALLNGSLAEIADPENLPDPINNVIGKAYLFLVSVEKANIWDGKDSYKVAKVLLNDGSLGEESMLDSQETINPDSIVSGDQSQLMLTSSQDGTENNTPSSKPSDVDTQDEIIEHEGLADCEGSNVNQREGKGIMKSNGKNNQAKKITGVHIKTEK</sequence>
<protein>
    <submittedName>
        <fullName evidence="3">Uncharacterized protein LOC109132924</fullName>
    </submittedName>
</protein>
<dbReference type="InterPro" id="IPR012340">
    <property type="entry name" value="NA-bd_OB-fold"/>
</dbReference>
<reference evidence="3" key="2">
    <citation type="submission" date="2025-08" db="UniProtKB">
        <authorList>
            <consortium name="RefSeq"/>
        </authorList>
    </citation>
    <scope>IDENTIFICATION</scope>
    <source>
        <tissue evidence="3">Leaf</tissue>
    </source>
</reference>
<evidence type="ECO:0000313" key="3">
    <source>
        <dbReference type="RefSeq" id="XP_019100928.1"/>
    </source>
</evidence>
<organism evidence="2 3">
    <name type="scientific">Camelina sativa</name>
    <name type="common">False flax</name>
    <name type="synonym">Myagrum sativum</name>
    <dbReference type="NCBI Taxonomy" id="90675"/>
    <lineage>
        <taxon>Eukaryota</taxon>
        <taxon>Viridiplantae</taxon>
        <taxon>Streptophyta</taxon>
        <taxon>Embryophyta</taxon>
        <taxon>Tracheophyta</taxon>
        <taxon>Spermatophyta</taxon>
        <taxon>Magnoliopsida</taxon>
        <taxon>eudicotyledons</taxon>
        <taxon>Gunneridae</taxon>
        <taxon>Pentapetalae</taxon>
        <taxon>rosids</taxon>
        <taxon>malvids</taxon>
        <taxon>Brassicales</taxon>
        <taxon>Brassicaceae</taxon>
        <taxon>Camelineae</taxon>
        <taxon>Camelina</taxon>
    </lineage>
</organism>
<dbReference type="InterPro" id="IPR047192">
    <property type="entry name" value="Euk_RPA1_DBD_C"/>
</dbReference>
<feature type="compositionally biased region" description="Polar residues" evidence="1">
    <location>
        <begin position="344"/>
        <end position="359"/>
    </location>
</feature>
<dbReference type="PANTHER" id="PTHR47165:SF4">
    <property type="entry name" value="OS03G0429900 PROTEIN"/>
    <property type="match status" value="1"/>
</dbReference>
<feature type="region of interest" description="Disordered" evidence="1">
    <location>
        <begin position="372"/>
        <end position="412"/>
    </location>
</feature>
<feature type="region of interest" description="Disordered" evidence="1">
    <location>
        <begin position="344"/>
        <end position="363"/>
    </location>
</feature>
<gene>
    <name evidence="3" type="primary">LOC109132924</name>
</gene>
<keyword evidence="2" id="KW-1185">Reference proteome</keyword>
<dbReference type="GeneID" id="109132924"/>
<dbReference type="Gene3D" id="2.40.50.140">
    <property type="entry name" value="Nucleic acid-binding proteins"/>
    <property type="match status" value="2"/>
</dbReference>
<dbReference type="PANTHER" id="PTHR47165">
    <property type="entry name" value="OS03G0429900 PROTEIN"/>
    <property type="match status" value="1"/>
</dbReference>
<dbReference type="Proteomes" id="UP000694864">
    <property type="component" value="Chromosome 5"/>
</dbReference>
<evidence type="ECO:0000256" key="1">
    <source>
        <dbReference type="SAM" id="MobiDB-lite"/>
    </source>
</evidence>
<proteinExistence type="predicted"/>
<name>A0ABM1RPJ0_CAMSA</name>
<dbReference type="RefSeq" id="XP_019100928.1">
    <property type="nucleotide sequence ID" value="XM_019245383.1"/>
</dbReference>
<accession>A0ABM1RPJ0</accession>
<dbReference type="CDD" id="cd04481">
    <property type="entry name" value="RPA1_DBD_B_like"/>
    <property type="match status" value="1"/>
</dbReference>
<reference evidence="2" key="1">
    <citation type="journal article" date="2014" name="Nat. Commun.">
        <title>The emerging biofuel crop Camelina sativa retains a highly undifferentiated hexaploid genome structure.</title>
        <authorList>
            <person name="Kagale S."/>
            <person name="Koh C."/>
            <person name="Nixon J."/>
            <person name="Bollina V."/>
            <person name="Clarke W.E."/>
            <person name="Tuteja R."/>
            <person name="Spillane C."/>
            <person name="Robinson S.J."/>
            <person name="Links M.G."/>
            <person name="Clarke C."/>
            <person name="Higgins E.E."/>
            <person name="Huebert T."/>
            <person name="Sharpe A.G."/>
            <person name="Parkin I.A."/>
        </authorList>
    </citation>
    <scope>NUCLEOTIDE SEQUENCE [LARGE SCALE GENOMIC DNA]</scope>
    <source>
        <strain evidence="2">cv. DH55</strain>
    </source>
</reference>